<gene>
    <name evidence="2" type="ORF">UC8_13730</name>
</gene>
<organism evidence="2 3">
    <name type="scientific">Roseimaritima ulvae</name>
    <dbReference type="NCBI Taxonomy" id="980254"/>
    <lineage>
        <taxon>Bacteria</taxon>
        <taxon>Pseudomonadati</taxon>
        <taxon>Planctomycetota</taxon>
        <taxon>Planctomycetia</taxon>
        <taxon>Pirellulales</taxon>
        <taxon>Pirellulaceae</taxon>
        <taxon>Roseimaritima</taxon>
    </lineage>
</organism>
<name>A0A5B9QQT7_9BACT</name>
<keyword evidence="1" id="KW-1133">Transmembrane helix</keyword>
<accession>A0A5B9QQT7</accession>
<evidence type="ECO:0000313" key="3">
    <source>
        <dbReference type="Proteomes" id="UP000325286"/>
    </source>
</evidence>
<proteinExistence type="predicted"/>
<dbReference type="KEGG" id="rul:UC8_13730"/>
<dbReference type="AlphaFoldDB" id="A0A5B9QQT7"/>
<evidence type="ECO:0000313" key="2">
    <source>
        <dbReference type="EMBL" id="QEG39396.1"/>
    </source>
</evidence>
<feature type="transmembrane region" description="Helical" evidence="1">
    <location>
        <begin position="6"/>
        <end position="25"/>
    </location>
</feature>
<sequence>MLEWQGVWVLRPAAVFLMLRVFSVCRLKTP</sequence>
<keyword evidence="3" id="KW-1185">Reference proteome</keyword>
<evidence type="ECO:0000256" key="1">
    <source>
        <dbReference type="SAM" id="Phobius"/>
    </source>
</evidence>
<keyword evidence="1" id="KW-0812">Transmembrane</keyword>
<dbReference type="EMBL" id="CP042914">
    <property type="protein sequence ID" value="QEG39396.1"/>
    <property type="molecule type" value="Genomic_DNA"/>
</dbReference>
<dbReference type="Proteomes" id="UP000325286">
    <property type="component" value="Chromosome"/>
</dbReference>
<protein>
    <submittedName>
        <fullName evidence="2">Uncharacterized protein</fullName>
    </submittedName>
</protein>
<keyword evidence="1" id="KW-0472">Membrane</keyword>
<reference evidence="2 3" key="1">
    <citation type="submission" date="2019-08" db="EMBL/GenBank/DDBJ databases">
        <title>Deep-cultivation of Planctomycetes and their phenomic and genomic characterization uncovers novel biology.</title>
        <authorList>
            <person name="Wiegand S."/>
            <person name="Jogler M."/>
            <person name="Boedeker C."/>
            <person name="Pinto D."/>
            <person name="Vollmers J."/>
            <person name="Rivas-Marin E."/>
            <person name="Kohn T."/>
            <person name="Peeters S.H."/>
            <person name="Heuer A."/>
            <person name="Rast P."/>
            <person name="Oberbeckmann S."/>
            <person name="Bunk B."/>
            <person name="Jeske O."/>
            <person name="Meyerdierks A."/>
            <person name="Storesund J.E."/>
            <person name="Kallscheuer N."/>
            <person name="Luecker S."/>
            <person name="Lage O.M."/>
            <person name="Pohl T."/>
            <person name="Merkel B.J."/>
            <person name="Hornburger P."/>
            <person name="Mueller R.-W."/>
            <person name="Bruemmer F."/>
            <person name="Labrenz M."/>
            <person name="Spormann A.M."/>
            <person name="Op den Camp H."/>
            <person name="Overmann J."/>
            <person name="Amann R."/>
            <person name="Jetten M.S.M."/>
            <person name="Mascher T."/>
            <person name="Medema M.H."/>
            <person name="Devos D.P."/>
            <person name="Kaster A.-K."/>
            <person name="Ovreas L."/>
            <person name="Rohde M."/>
            <person name="Galperin M.Y."/>
            <person name="Jogler C."/>
        </authorList>
    </citation>
    <scope>NUCLEOTIDE SEQUENCE [LARGE SCALE GENOMIC DNA]</scope>
    <source>
        <strain evidence="2 3">UC8</strain>
    </source>
</reference>